<dbReference type="Proteomes" id="UP001055072">
    <property type="component" value="Unassembled WGS sequence"/>
</dbReference>
<gene>
    <name evidence="1" type="ORF">BDY19DRAFT_899215</name>
</gene>
<protein>
    <submittedName>
        <fullName evidence="1">Ribonuclease H-like domain-containing protein</fullName>
    </submittedName>
</protein>
<accession>A0ACB8TPS9</accession>
<evidence type="ECO:0000313" key="1">
    <source>
        <dbReference type="EMBL" id="KAI0083989.1"/>
    </source>
</evidence>
<name>A0ACB8TPS9_9APHY</name>
<reference evidence="1" key="1">
    <citation type="journal article" date="2021" name="Environ. Microbiol.">
        <title>Gene family expansions and transcriptome signatures uncover fungal adaptations to wood decay.</title>
        <authorList>
            <person name="Hage H."/>
            <person name="Miyauchi S."/>
            <person name="Viragh M."/>
            <person name="Drula E."/>
            <person name="Min B."/>
            <person name="Chaduli D."/>
            <person name="Navarro D."/>
            <person name="Favel A."/>
            <person name="Norest M."/>
            <person name="Lesage-Meessen L."/>
            <person name="Balint B."/>
            <person name="Merenyi Z."/>
            <person name="de Eugenio L."/>
            <person name="Morin E."/>
            <person name="Martinez A.T."/>
            <person name="Baldrian P."/>
            <person name="Stursova M."/>
            <person name="Martinez M.J."/>
            <person name="Novotny C."/>
            <person name="Magnuson J.K."/>
            <person name="Spatafora J.W."/>
            <person name="Maurice S."/>
            <person name="Pangilinan J."/>
            <person name="Andreopoulos W."/>
            <person name="LaButti K."/>
            <person name="Hundley H."/>
            <person name="Na H."/>
            <person name="Kuo A."/>
            <person name="Barry K."/>
            <person name="Lipzen A."/>
            <person name="Henrissat B."/>
            <person name="Riley R."/>
            <person name="Ahrendt S."/>
            <person name="Nagy L.G."/>
            <person name="Grigoriev I.V."/>
            <person name="Martin F."/>
            <person name="Rosso M.N."/>
        </authorList>
    </citation>
    <scope>NUCLEOTIDE SEQUENCE</scope>
    <source>
        <strain evidence="1">CBS 384.51</strain>
    </source>
</reference>
<keyword evidence="2" id="KW-1185">Reference proteome</keyword>
<sequence length="267" mass="30676">MQRPTTLTDIDWTAVKQPYDAYLVLDVEATCMPGTDFNYANEIIEWPVCLLRWKYKDEKGKASRLEVVDEFRSFVKPSWRPQLSSFCTTLTGITQDDVDSAPYFATLMHTTFRDFLTRNGLIDAETGLPLVRFCWCSDGPWDIRDFVIPLPSWLTGDVLDVRRVVARWQERNNITRKSRSSNGFTASRGTFLPITRQLQLLGLGAFEGRQHCGIDDTRNVARIVVELARQGMPLKPNTPINPQRRWPWMGRNGKVLEEYVQPVTTSL</sequence>
<proteinExistence type="predicted"/>
<dbReference type="EMBL" id="MU274949">
    <property type="protein sequence ID" value="KAI0083989.1"/>
    <property type="molecule type" value="Genomic_DNA"/>
</dbReference>
<evidence type="ECO:0000313" key="2">
    <source>
        <dbReference type="Proteomes" id="UP001055072"/>
    </source>
</evidence>
<organism evidence="1 2">
    <name type="scientific">Irpex rosettiformis</name>
    <dbReference type="NCBI Taxonomy" id="378272"/>
    <lineage>
        <taxon>Eukaryota</taxon>
        <taxon>Fungi</taxon>
        <taxon>Dikarya</taxon>
        <taxon>Basidiomycota</taxon>
        <taxon>Agaricomycotina</taxon>
        <taxon>Agaricomycetes</taxon>
        <taxon>Polyporales</taxon>
        <taxon>Irpicaceae</taxon>
        <taxon>Irpex</taxon>
    </lineage>
</organism>
<comment type="caution">
    <text evidence="1">The sequence shown here is derived from an EMBL/GenBank/DDBJ whole genome shotgun (WGS) entry which is preliminary data.</text>
</comment>